<keyword evidence="4 14" id="KW-0288">FMN</keyword>
<sequence>MKVFKSLESVEKENKPLVITLGNFDGVHLGHQNLISSAMEIANDIDGEVMVFTFSHHPQMILGKKLNLINTFNHKTKLIEDLGVHKLLAPPFTKEIARLAPKQFVKDVLHDLLDAKHIIVGFNYSFGYRGEGKADDLVNLNNKYGIKTTIISPFYVENEVVSSTRIREYLLQGDIDKASQLLSYKPRLSGKVVHGNKLGRSIGFPTANLAWEKGLIIPACGVYAVEIDIGGIRYQGVLNIGYKPTVTRDKRLSIEVNLLDFSKDIYNQDLEIIFNKRLRGEKKFNNLDELKTQISEDVLKTRSIFKTNI</sequence>
<dbReference type="SUPFAM" id="SSF82114">
    <property type="entry name" value="Riboflavin kinase-like"/>
    <property type="match status" value="1"/>
</dbReference>
<dbReference type="NCBIfam" id="NF004160">
    <property type="entry name" value="PRK05627.1-3"/>
    <property type="match status" value="1"/>
</dbReference>
<dbReference type="GO" id="GO:0009231">
    <property type="term" value="P:riboflavin biosynthetic process"/>
    <property type="evidence" value="ECO:0007669"/>
    <property type="project" value="InterPro"/>
</dbReference>
<dbReference type="InterPro" id="IPR023465">
    <property type="entry name" value="Riboflavin_kinase_dom_sf"/>
</dbReference>
<keyword evidence="17" id="KW-1185">Reference proteome</keyword>
<dbReference type="InterPro" id="IPR002606">
    <property type="entry name" value="Riboflavin_kinase_bac"/>
</dbReference>
<gene>
    <name evidence="16" type="ORF">SAMN00017405_0150</name>
</gene>
<dbReference type="RefSeq" id="WP_084053973.1">
    <property type="nucleotide sequence ID" value="NZ_FWWT01000022.1"/>
</dbReference>
<evidence type="ECO:0000256" key="14">
    <source>
        <dbReference type="PIRNR" id="PIRNR004491"/>
    </source>
</evidence>
<dbReference type="GO" id="GO:0005524">
    <property type="term" value="F:ATP binding"/>
    <property type="evidence" value="ECO:0007669"/>
    <property type="project" value="UniProtKB-UniRule"/>
</dbReference>
<dbReference type="STRING" id="656914.SAMN00017405_0150"/>
<dbReference type="Pfam" id="PF01687">
    <property type="entry name" value="Flavokinase"/>
    <property type="match status" value="1"/>
</dbReference>
<dbReference type="NCBIfam" id="TIGR00083">
    <property type="entry name" value="ribF"/>
    <property type="match status" value="1"/>
</dbReference>
<dbReference type="InterPro" id="IPR023468">
    <property type="entry name" value="Riboflavin_kinase"/>
</dbReference>
<keyword evidence="8 14" id="KW-0418">Kinase</keyword>
<keyword evidence="7 14" id="KW-0547">Nucleotide-binding</keyword>
<dbReference type="PIRSF" id="PIRSF004491">
    <property type="entry name" value="FAD_Synth"/>
    <property type="match status" value="1"/>
</dbReference>
<protein>
    <recommendedName>
        <fullName evidence="14">Riboflavin biosynthesis protein</fullName>
    </recommendedName>
    <domain>
        <recommendedName>
            <fullName evidence="14">Riboflavin kinase</fullName>
            <ecNumber evidence="14">2.7.1.26</ecNumber>
        </recommendedName>
        <alternativeName>
            <fullName evidence="14">Flavokinase</fullName>
        </alternativeName>
    </domain>
    <domain>
        <recommendedName>
            <fullName evidence="14">FMN adenylyltransferase</fullName>
            <ecNumber evidence="14">2.7.7.2</ecNumber>
        </recommendedName>
        <alternativeName>
            <fullName evidence="14">FAD pyrophosphorylase</fullName>
        </alternativeName>
        <alternativeName>
            <fullName evidence="14">FAD synthase</fullName>
        </alternativeName>
    </domain>
</protein>
<name>A0A1W1VLB3_DESTI</name>
<dbReference type="PANTHER" id="PTHR22749">
    <property type="entry name" value="RIBOFLAVIN KINASE/FMN ADENYLYLTRANSFERASE"/>
    <property type="match status" value="1"/>
</dbReference>
<dbReference type="PANTHER" id="PTHR22749:SF6">
    <property type="entry name" value="RIBOFLAVIN KINASE"/>
    <property type="match status" value="1"/>
</dbReference>
<dbReference type="EMBL" id="FWWT01000022">
    <property type="protein sequence ID" value="SMB94118.1"/>
    <property type="molecule type" value="Genomic_DNA"/>
</dbReference>
<dbReference type="AlphaFoldDB" id="A0A1W1VLB3"/>
<comment type="similarity">
    <text evidence="14">Belongs to the ribF family.</text>
</comment>
<keyword evidence="11" id="KW-0511">Multifunctional enzyme</keyword>
<evidence type="ECO:0000313" key="17">
    <source>
        <dbReference type="Proteomes" id="UP000192731"/>
    </source>
</evidence>
<dbReference type="Gene3D" id="3.40.50.620">
    <property type="entry name" value="HUPs"/>
    <property type="match status" value="1"/>
</dbReference>
<dbReference type="InterPro" id="IPR015865">
    <property type="entry name" value="Riboflavin_kinase_bac/euk"/>
</dbReference>
<proteinExistence type="inferred from homology"/>
<accession>A0A1W1VLB3</accession>
<evidence type="ECO:0000256" key="13">
    <source>
        <dbReference type="ARBA" id="ARBA00049494"/>
    </source>
</evidence>
<organism evidence="16 17">
    <name type="scientific">Desulfonispora thiosulfatigenes DSM 11270</name>
    <dbReference type="NCBI Taxonomy" id="656914"/>
    <lineage>
        <taxon>Bacteria</taxon>
        <taxon>Bacillati</taxon>
        <taxon>Bacillota</taxon>
        <taxon>Clostridia</taxon>
        <taxon>Eubacteriales</taxon>
        <taxon>Peptococcaceae</taxon>
        <taxon>Desulfonispora</taxon>
    </lineage>
</organism>
<keyword evidence="10 14" id="KW-0067">ATP-binding</keyword>
<feature type="domain" description="Riboflavin kinase" evidence="15">
    <location>
        <begin position="181"/>
        <end position="306"/>
    </location>
</feature>
<dbReference type="InterPro" id="IPR015864">
    <property type="entry name" value="FAD_synthase"/>
</dbReference>
<evidence type="ECO:0000313" key="16">
    <source>
        <dbReference type="EMBL" id="SMB94118.1"/>
    </source>
</evidence>
<evidence type="ECO:0000256" key="6">
    <source>
        <dbReference type="ARBA" id="ARBA00022695"/>
    </source>
</evidence>
<keyword evidence="3 14" id="KW-0285">Flavoprotein</keyword>
<dbReference type="UniPathway" id="UPA00276">
    <property type="reaction ID" value="UER00406"/>
</dbReference>
<evidence type="ECO:0000256" key="3">
    <source>
        <dbReference type="ARBA" id="ARBA00022630"/>
    </source>
</evidence>
<evidence type="ECO:0000256" key="10">
    <source>
        <dbReference type="ARBA" id="ARBA00022840"/>
    </source>
</evidence>
<evidence type="ECO:0000256" key="12">
    <source>
        <dbReference type="ARBA" id="ARBA00047880"/>
    </source>
</evidence>
<evidence type="ECO:0000256" key="1">
    <source>
        <dbReference type="ARBA" id="ARBA00004726"/>
    </source>
</evidence>
<evidence type="ECO:0000259" key="15">
    <source>
        <dbReference type="SMART" id="SM00904"/>
    </source>
</evidence>
<dbReference type="GO" id="GO:0003919">
    <property type="term" value="F:FMN adenylyltransferase activity"/>
    <property type="evidence" value="ECO:0007669"/>
    <property type="project" value="UniProtKB-UniRule"/>
</dbReference>
<keyword evidence="5 14" id="KW-0808">Transferase</keyword>
<evidence type="ECO:0000256" key="9">
    <source>
        <dbReference type="ARBA" id="ARBA00022827"/>
    </source>
</evidence>
<evidence type="ECO:0000256" key="2">
    <source>
        <dbReference type="ARBA" id="ARBA00005201"/>
    </source>
</evidence>
<dbReference type="CDD" id="cd02064">
    <property type="entry name" value="FAD_synthetase_N"/>
    <property type="match status" value="1"/>
</dbReference>
<dbReference type="FunFam" id="3.40.50.620:FF:000021">
    <property type="entry name" value="Riboflavin biosynthesis protein"/>
    <property type="match status" value="1"/>
</dbReference>
<keyword evidence="9 14" id="KW-0274">FAD</keyword>
<evidence type="ECO:0000256" key="4">
    <source>
        <dbReference type="ARBA" id="ARBA00022643"/>
    </source>
</evidence>
<comment type="catalytic activity">
    <reaction evidence="13 14">
        <text>FMN + ATP + H(+) = FAD + diphosphate</text>
        <dbReference type="Rhea" id="RHEA:17237"/>
        <dbReference type="ChEBI" id="CHEBI:15378"/>
        <dbReference type="ChEBI" id="CHEBI:30616"/>
        <dbReference type="ChEBI" id="CHEBI:33019"/>
        <dbReference type="ChEBI" id="CHEBI:57692"/>
        <dbReference type="ChEBI" id="CHEBI:58210"/>
        <dbReference type="EC" id="2.7.7.2"/>
    </reaction>
</comment>
<reference evidence="16 17" key="1">
    <citation type="submission" date="2017-04" db="EMBL/GenBank/DDBJ databases">
        <authorList>
            <person name="Afonso C.L."/>
            <person name="Miller P.J."/>
            <person name="Scott M.A."/>
            <person name="Spackman E."/>
            <person name="Goraichik I."/>
            <person name="Dimitrov K.M."/>
            <person name="Suarez D.L."/>
            <person name="Swayne D.E."/>
        </authorList>
    </citation>
    <scope>NUCLEOTIDE SEQUENCE [LARGE SCALE GENOMIC DNA]</scope>
    <source>
        <strain evidence="16 17">DSM 11270</strain>
    </source>
</reference>
<dbReference type="UniPathway" id="UPA00277">
    <property type="reaction ID" value="UER00407"/>
</dbReference>
<dbReference type="SMART" id="SM00904">
    <property type="entry name" value="Flavokinase"/>
    <property type="match status" value="1"/>
</dbReference>
<dbReference type="GO" id="GO:0009398">
    <property type="term" value="P:FMN biosynthetic process"/>
    <property type="evidence" value="ECO:0007669"/>
    <property type="project" value="UniProtKB-UniRule"/>
</dbReference>
<comment type="pathway">
    <text evidence="1 14">Cofactor biosynthesis; FAD biosynthesis; FAD from FMN: step 1/1.</text>
</comment>
<dbReference type="Proteomes" id="UP000192731">
    <property type="component" value="Unassembled WGS sequence"/>
</dbReference>
<keyword evidence="6 14" id="KW-0548">Nucleotidyltransferase</keyword>
<dbReference type="GO" id="GO:0006747">
    <property type="term" value="P:FAD biosynthetic process"/>
    <property type="evidence" value="ECO:0007669"/>
    <property type="project" value="UniProtKB-UniRule"/>
</dbReference>
<evidence type="ECO:0000256" key="5">
    <source>
        <dbReference type="ARBA" id="ARBA00022679"/>
    </source>
</evidence>
<dbReference type="OrthoDB" id="9803667at2"/>
<evidence type="ECO:0000256" key="8">
    <source>
        <dbReference type="ARBA" id="ARBA00022777"/>
    </source>
</evidence>
<dbReference type="Gene3D" id="2.40.30.30">
    <property type="entry name" value="Riboflavin kinase-like"/>
    <property type="match status" value="1"/>
</dbReference>
<dbReference type="Pfam" id="PF06574">
    <property type="entry name" value="FAD_syn"/>
    <property type="match status" value="1"/>
</dbReference>
<comment type="pathway">
    <text evidence="2 14">Cofactor biosynthesis; FMN biosynthesis; FMN from riboflavin (ATP route): step 1/1.</text>
</comment>
<dbReference type="EC" id="2.7.7.2" evidence="14"/>
<evidence type="ECO:0000256" key="11">
    <source>
        <dbReference type="ARBA" id="ARBA00023268"/>
    </source>
</evidence>
<evidence type="ECO:0000256" key="7">
    <source>
        <dbReference type="ARBA" id="ARBA00022741"/>
    </source>
</evidence>
<comment type="catalytic activity">
    <reaction evidence="12 14">
        <text>riboflavin + ATP = FMN + ADP + H(+)</text>
        <dbReference type="Rhea" id="RHEA:14357"/>
        <dbReference type="ChEBI" id="CHEBI:15378"/>
        <dbReference type="ChEBI" id="CHEBI:30616"/>
        <dbReference type="ChEBI" id="CHEBI:57986"/>
        <dbReference type="ChEBI" id="CHEBI:58210"/>
        <dbReference type="ChEBI" id="CHEBI:456216"/>
        <dbReference type="EC" id="2.7.1.26"/>
    </reaction>
</comment>
<dbReference type="NCBIfam" id="NF004162">
    <property type="entry name" value="PRK05627.1-5"/>
    <property type="match status" value="1"/>
</dbReference>
<dbReference type="EC" id="2.7.1.26" evidence="14"/>
<dbReference type="SUPFAM" id="SSF52374">
    <property type="entry name" value="Nucleotidylyl transferase"/>
    <property type="match status" value="1"/>
</dbReference>
<dbReference type="InterPro" id="IPR014729">
    <property type="entry name" value="Rossmann-like_a/b/a_fold"/>
</dbReference>
<dbReference type="GO" id="GO:0008531">
    <property type="term" value="F:riboflavin kinase activity"/>
    <property type="evidence" value="ECO:0007669"/>
    <property type="project" value="UniProtKB-UniRule"/>
</dbReference>